<dbReference type="Proteomes" id="UP000248749">
    <property type="component" value="Unassembled WGS sequence"/>
</dbReference>
<dbReference type="Pfam" id="PF07848">
    <property type="entry name" value="PaaX"/>
    <property type="match status" value="1"/>
</dbReference>
<dbReference type="PIRSF" id="PIRSF020623">
    <property type="entry name" value="PaaX"/>
    <property type="match status" value="1"/>
</dbReference>
<dbReference type="InterPro" id="IPR048846">
    <property type="entry name" value="PaaX-like_central"/>
</dbReference>
<reference evidence="4 5" key="1">
    <citation type="submission" date="2018-01" db="EMBL/GenBank/DDBJ databases">
        <title>Draft genome sequence of Salinispora sp. 13K206.</title>
        <authorList>
            <person name="Sahin N."/>
            <person name="Saygin H."/>
            <person name="Ay H."/>
        </authorList>
    </citation>
    <scope>NUCLEOTIDE SEQUENCE [LARGE SCALE GENOMIC DNA]</scope>
    <source>
        <strain evidence="4 5">13K206</strain>
    </source>
</reference>
<dbReference type="Gene3D" id="1.10.10.10">
    <property type="entry name" value="Winged helix-like DNA-binding domain superfamily/Winged helix DNA-binding domain"/>
    <property type="match status" value="1"/>
</dbReference>
<evidence type="ECO:0000259" key="2">
    <source>
        <dbReference type="Pfam" id="PF08223"/>
    </source>
</evidence>
<evidence type="ECO:0000313" key="4">
    <source>
        <dbReference type="EMBL" id="PZG01813.1"/>
    </source>
</evidence>
<dbReference type="InterPro" id="IPR012906">
    <property type="entry name" value="PaaX-like_N"/>
</dbReference>
<evidence type="ECO:0000259" key="1">
    <source>
        <dbReference type="Pfam" id="PF07848"/>
    </source>
</evidence>
<dbReference type="PANTHER" id="PTHR30319">
    <property type="entry name" value="PHENYLACETIC ACID REGULATOR-RELATED TRANSCRIPTIONAL REPRESSOR"/>
    <property type="match status" value="1"/>
</dbReference>
<dbReference type="PANTHER" id="PTHR30319:SF1">
    <property type="entry name" value="TRANSCRIPTIONAL REPRESSOR PAAX"/>
    <property type="match status" value="1"/>
</dbReference>
<gene>
    <name evidence="4" type="ORF">C1I99_05605</name>
</gene>
<protein>
    <submittedName>
        <fullName evidence="4">PaaX family transcriptional regulator</fullName>
    </submittedName>
</protein>
<dbReference type="GO" id="GO:0006351">
    <property type="term" value="P:DNA-templated transcription"/>
    <property type="evidence" value="ECO:0007669"/>
    <property type="project" value="InterPro"/>
</dbReference>
<dbReference type="EMBL" id="POUB01000020">
    <property type="protein sequence ID" value="PZG01813.1"/>
    <property type="molecule type" value="Genomic_DNA"/>
</dbReference>
<feature type="domain" description="Transcriptional repressor PaaX-like C-terminal" evidence="2">
    <location>
        <begin position="201"/>
        <end position="289"/>
    </location>
</feature>
<dbReference type="AlphaFoldDB" id="A0A2W2CTA1"/>
<proteinExistence type="predicted"/>
<name>A0A2W2CTA1_9ACTN</name>
<dbReference type="OrthoDB" id="2270427at2"/>
<comment type="caution">
    <text evidence="4">The sequence shown here is derived from an EMBL/GenBank/DDBJ whole genome shotgun (WGS) entry which is preliminary data.</text>
</comment>
<accession>A0A2W2CTA1</accession>
<feature type="domain" description="Transcriptional repressor PaaX-like central Cas2-like" evidence="3">
    <location>
        <begin position="117"/>
        <end position="193"/>
    </location>
</feature>
<dbReference type="InterPro" id="IPR011965">
    <property type="entry name" value="PaaX_trns_reg"/>
</dbReference>
<evidence type="ECO:0000313" key="5">
    <source>
        <dbReference type="Proteomes" id="UP000248749"/>
    </source>
</evidence>
<dbReference type="Pfam" id="PF20803">
    <property type="entry name" value="PaaX_M"/>
    <property type="match status" value="1"/>
</dbReference>
<dbReference type="InterPro" id="IPR013225">
    <property type="entry name" value="PaaX_C"/>
</dbReference>
<evidence type="ECO:0000259" key="3">
    <source>
        <dbReference type="Pfam" id="PF20803"/>
    </source>
</evidence>
<organism evidence="4 5">
    <name type="scientific">Micromonospora deserti</name>
    <dbReference type="NCBI Taxonomy" id="2070366"/>
    <lineage>
        <taxon>Bacteria</taxon>
        <taxon>Bacillati</taxon>
        <taxon>Actinomycetota</taxon>
        <taxon>Actinomycetes</taxon>
        <taxon>Micromonosporales</taxon>
        <taxon>Micromonosporaceae</taxon>
        <taxon>Micromonospora</taxon>
    </lineage>
</organism>
<dbReference type="InterPro" id="IPR036388">
    <property type="entry name" value="WH-like_DNA-bd_sf"/>
</dbReference>
<dbReference type="Gene3D" id="1.20.58.1460">
    <property type="match status" value="1"/>
</dbReference>
<feature type="domain" description="Transcriptional repressor PaaX-like N-terminal" evidence="1">
    <location>
        <begin position="32"/>
        <end position="95"/>
    </location>
</feature>
<dbReference type="Gene3D" id="3.30.70.2650">
    <property type="match status" value="1"/>
</dbReference>
<sequence>MARVFSIDEIFPDGGPESVRLPRRQAGSPQGLGVTLISDYTIGARAWLPSAAIVVLLGEFGVSNGAARTTISRLARRGVLEGSRQGKHSSYRLTEPAVANLSRGGLGIAAFAAGPGSWDGSWTLVAFTMPQEETTQRRAVRDHLRWRGYAPLYDGVWLSPHPMTAEERTGLEGLALGGMSVFRAQHLQLETQANRNPVDAWDIAGIAKEYTGFIKRWSRLLPRITAGAVTGAAAVRARTEVMDTYRRFPVIDPLLPIELLPPGWPRARAREVFVAVYDGLAASAQDHVRAVAASVAEGPHAQIRAHTVAEMSVVGHHPFKPELTTPRMK</sequence>
<keyword evidence="5" id="KW-1185">Reference proteome</keyword>
<dbReference type="Pfam" id="PF08223">
    <property type="entry name" value="PaaX_C"/>
    <property type="match status" value="1"/>
</dbReference>